<dbReference type="CDD" id="cd03801">
    <property type="entry name" value="GT4_PimA-like"/>
    <property type="match status" value="1"/>
</dbReference>
<reference evidence="2" key="1">
    <citation type="submission" date="2023-05" db="EMBL/GenBank/DDBJ databases">
        <authorList>
            <person name="Zhang X."/>
        </authorList>
    </citation>
    <scope>NUCLEOTIDE SEQUENCE</scope>
    <source>
        <strain evidence="2">YF14B1</strain>
    </source>
</reference>
<keyword evidence="2" id="KW-0808">Transferase</keyword>
<dbReference type="PANTHER" id="PTHR12526">
    <property type="entry name" value="GLYCOSYLTRANSFERASE"/>
    <property type="match status" value="1"/>
</dbReference>
<dbReference type="RefSeq" id="WP_313980915.1">
    <property type="nucleotide sequence ID" value="NZ_JASJOS010000007.1"/>
</dbReference>
<dbReference type="EMBL" id="JASJOS010000007">
    <property type="protein sequence ID" value="MDJ1482162.1"/>
    <property type="molecule type" value="Genomic_DNA"/>
</dbReference>
<dbReference type="GO" id="GO:0016757">
    <property type="term" value="F:glycosyltransferase activity"/>
    <property type="evidence" value="ECO:0007669"/>
    <property type="project" value="UniProtKB-KW"/>
</dbReference>
<accession>A0AAE3U7Z9</accession>
<evidence type="ECO:0000313" key="3">
    <source>
        <dbReference type="Proteomes" id="UP001241110"/>
    </source>
</evidence>
<comment type="caution">
    <text evidence="2">The sequence shown here is derived from an EMBL/GenBank/DDBJ whole genome shotgun (WGS) entry which is preliminary data.</text>
</comment>
<organism evidence="2 3">
    <name type="scientific">Xanthocytophaga flava</name>
    <dbReference type="NCBI Taxonomy" id="3048013"/>
    <lineage>
        <taxon>Bacteria</taxon>
        <taxon>Pseudomonadati</taxon>
        <taxon>Bacteroidota</taxon>
        <taxon>Cytophagia</taxon>
        <taxon>Cytophagales</taxon>
        <taxon>Rhodocytophagaceae</taxon>
        <taxon>Xanthocytophaga</taxon>
    </lineage>
</organism>
<name>A0AAE3U7Z9_9BACT</name>
<gene>
    <name evidence="2" type="ORF">QNI16_16785</name>
</gene>
<dbReference type="Gene3D" id="3.40.50.2000">
    <property type="entry name" value="Glycogen Phosphorylase B"/>
    <property type="match status" value="2"/>
</dbReference>
<dbReference type="Proteomes" id="UP001241110">
    <property type="component" value="Unassembled WGS sequence"/>
</dbReference>
<dbReference type="SUPFAM" id="SSF53756">
    <property type="entry name" value="UDP-Glycosyltransferase/glycogen phosphorylase"/>
    <property type="match status" value="1"/>
</dbReference>
<feature type="domain" description="Glycosyl transferase family 1" evidence="1">
    <location>
        <begin position="212"/>
        <end position="359"/>
    </location>
</feature>
<dbReference type="Pfam" id="PF00534">
    <property type="entry name" value="Glycos_transf_1"/>
    <property type="match status" value="1"/>
</dbReference>
<keyword evidence="2" id="KW-0328">Glycosyltransferase</keyword>
<evidence type="ECO:0000259" key="1">
    <source>
        <dbReference type="Pfam" id="PF00534"/>
    </source>
</evidence>
<proteinExistence type="predicted"/>
<dbReference type="AlphaFoldDB" id="A0AAE3U7Z9"/>
<dbReference type="EC" id="2.4.-.-" evidence="2"/>
<protein>
    <submittedName>
        <fullName evidence="2">Glycosyltransferase family 4 protein</fullName>
        <ecNumber evidence="2">2.4.-.-</ecNumber>
    </submittedName>
</protein>
<sequence length="385" mass="44068">MRIAFISTMKGFAWGGSEVLWSKTAELALKNNHSVLISIFDWGTLHPTVQNLQMRGASVHVRPRETKAKRLRFYQRWLKILKQKILPKKPEHPYQHVKDFNPDIICVSQGYTFEVFYEQKALLDLLLTHSYPYQLISLFGFEHGMLPYNSLSKAQNLFTKATNVFFVAERNLQSAERQLALQLRNSQVISVPSSTSAYSIVEYPRISTVTFACAARLDCNFKGQDILLQILASDTWKQRNWILNIYGTGPDEGYLKDLCRLYNIEDKVKFRGFESDVRKIWEENQILLMPSHGEGTPIVLVEAMLCGRTVLATDVGGNSEVIINNYTGFLADVASVNSFGRTLEEAWQQKDKWMEMGIAAHTEAKKKIDPFPEEKLLNYLTATIR</sequence>
<dbReference type="PANTHER" id="PTHR12526:SF627">
    <property type="entry name" value="D-RHAMNOSYLTRANSFERASE WBPZ"/>
    <property type="match status" value="1"/>
</dbReference>
<evidence type="ECO:0000313" key="2">
    <source>
        <dbReference type="EMBL" id="MDJ1482162.1"/>
    </source>
</evidence>
<dbReference type="InterPro" id="IPR001296">
    <property type="entry name" value="Glyco_trans_1"/>
</dbReference>